<evidence type="ECO:0000256" key="6">
    <source>
        <dbReference type="ARBA" id="ARBA00023180"/>
    </source>
</evidence>
<dbReference type="PANTHER" id="PTHR33146:SF26">
    <property type="entry name" value="ENDONUCLEASE 4"/>
    <property type="match status" value="1"/>
</dbReference>
<dbReference type="GO" id="GO:0003676">
    <property type="term" value="F:nucleic acid binding"/>
    <property type="evidence" value="ECO:0007669"/>
    <property type="project" value="InterPro"/>
</dbReference>
<gene>
    <name evidence="8" type="ORF">LU635_16165</name>
</gene>
<evidence type="ECO:0000256" key="4">
    <source>
        <dbReference type="ARBA" id="ARBA00022801"/>
    </source>
</evidence>
<feature type="signal peptide" evidence="7">
    <location>
        <begin position="1"/>
        <end position="19"/>
    </location>
</feature>
<dbReference type="PANTHER" id="PTHR33146">
    <property type="entry name" value="ENDONUCLEASE 4"/>
    <property type="match status" value="1"/>
</dbReference>
<keyword evidence="9" id="KW-1185">Reference proteome</keyword>
<dbReference type="Gene3D" id="1.10.575.10">
    <property type="entry name" value="P1 Nuclease"/>
    <property type="match status" value="1"/>
</dbReference>
<sequence>MRKYLFVLLFIASVLSGFAADAEWGKTGHRATAEIAEKHLTKKARKAIDEILNGYGLAFVANYADDIKSDPEYRRYGPWHYVNIHPESEKYVVEEASEGGDLVQAIRKCKAVLLDENASRAEKQFHLKMLVHFVGDLHQPFHVGHASDKGGNDIQVRWFNEGSNIHRVWDSDMIDFYQMSYTELAINTKDLSKDQIKSLQNGKLLDWVYESREMAEKLYAGVNSGDKLGYSYMYHHMPTVLAQLQKGGLRLAKILNEIYS</sequence>
<evidence type="ECO:0000256" key="7">
    <source>
        <dbReference type="SAM" id="SignalP"/>
    </source>
</evidence>
<dbReference type="Pfam" id="PF02265">
    <property type="entry name" value="S1-P1_nuclease"/>
    <property type="match status" value="1"/>
</dbReference>
<dbReference type="InterPro" id="IPR008947">
    <property type="entry name" value="PLipase_C/P1_nuclease_dom_sf"/>
</dbReference>
<dbReference type="Proteomes" id="UP001139344">
    <property type="component" value="Unassembled WGS sequence"/>
</dbReference>
<evidence type="ECO:0000313" key="8">
    <source>
        <dbReference type="EMBL" id="MCG9973187.1"/>
    </source>
</evidence>
<name>A0A9X2A957_9FLAO</name>
<dbReference type="GO" id="GO:0006308">
    <property type="term" value="P:DNA catabolic process"/>
    <property type="evidence" value="ECO:0007669"/>
    <property type="project" value="InterPro"/>
</dbReference>
<keyword evidence="5" id="KW-1015">Disulfide bond</keyword>
<dbReference type="RefSeq" id="WP_240100574.1">
    <property type="nucleotide sequence ID" value="NZ_JAJSON010000030.1"/>
</dbReference>
<reference evidence="8" key="1">
    <citation type="submission" date="2021-12" db="EMBL/GenBank/DDBJ databases">
        <title>Description of Gramella crocea sp. nov., a new bacterium isolated from activated sludge.</title>
        <authorList>
            <person name="Zhang X."/>
        </authorList>
    </citation>
    <scope>NUCLEOTIDE SEQUENCE</scope>
    <source>
        <strain evidence="8">YB25</strain>
    </source>
</reference>
<keyword evidence="7" id="KW-0732">Signal</keyword>
<dbReference type="GO" id="GO:0004519">
    <property type="term" value="F:endonuclease activity"/>
    <property type="evidence" value="ECO:0007669"/>
    <property type="project" value="UniProtKB-KW"/>
</dbReference>
<protein>
    <submittedName>
        <fullName evidence="8">S1/P1 nuclease</fullName>
    </submittedName>
</protein>
<dbReference type="InterPro" id="IPR003154">
    <property type="entry name" value="S1/P1nuclease"/>
</dbReference>
<comment type="caution">
    <text evidence="8">The sequence shown here is derived from an EMBL/GenBank/DDBJ whole genome shotgun (WGS) entry which is preliminary data.</text>
</comment>
<proteinExistence type="predicted"/>
<evidence type="ECO:0000256" key="2">
    <source>
        <dbReference type="ARBA" id="ARBA00022723"/>
    </source>
</evidence>
<evidence type="ECO:0000256" key="1">
    <source>
        <dbReference type="ARBA" id="ARBA00022722"/>
    </source>
</evidence>
<keyword evidence="3" id="KW-0255">Endonuclease</keyword>
<keyword evidence="1" id="KW-0540">Nuclease</keyword>
<organism evidence="8 9">
    <name type="scientific">Christiangramia crocea</name>
    <dbReference type="NCBI Taxonomy" id="2904124"/>
    <lineage>
        <taxon>Bacteria</taxon>
        <taxon>Pseudomonadati</taxon>
        <taxon>Bacteroidota</taxon>
        <taxon>Flavobacteriia</taxon>
        <taxon>Flavobacteriales</taxon>
        <taxon>Flavobacteriaceae</taxon>
        <taxon>Christiangramia</taxon>
    </lineage>
</organism>
<evidence type="ECO:0000256" key="3">
    <source>
        <dbReference type="ARBA" id="ARBA00022759"/>
    </source>
</evidence>
<dbReference type="EMBL" id="JAJSON010000030">
    <property type="protein sequence ID" value="MCG9973187.1"/>
    <property type="molecule type" value="Genomic_DNA"/>
</dbReference>
<dbReference type="GO" id="GO:0016788">
    <property type="term" value="F:hydrolase activity, acting on ester bonds"/>
    <property type="evidence" value="ECO:0007669"/>
    <property type="project" value="InterPro"/>
</dbReference>
<dbReference type="GO" id="GO:0046872">
    <property type="term" value="F:metal ion binding"/>
    <property type="evidence" value="ECO:0007669"/>
    <property type="project" value="UniProtKB-KW"/>
</dbReference>
<dbReference type="SUPFAM" id="SSF48537">
    <property type="entry name" value="Phospholipase C/P1 nuclease"/>
    <property type="match status" value="1"/>
</dbReference>
<keyword evidence="6" id="KW-0325">Glycoprotein</keyword>
<evidence type="ECO:0000256" key="5">
    <source>
        <dbReference type="ARBA" id="ARBA00023157"/>
    </source>
</evidence>
<dbReference type="AlphaFoldDB" id="A0A9X2A957"/>
<accession>A0A9X2A957</accession>
<feature type="chain" id="PRO_5040924349" evidence="7">
    <location>
        <begin position="20"/>
        <end position="260"/>
    </location>
</feature>
<evidence type="ECO:0000313" key="9">
    <source>
        <dbReference type="Proteomes" id="UP001139344"/>
    </source>
</evidence>
<keyword evidence="4" id="KW-0378">Hydrolase</keyword>
<dbReference type="CDD" id="cd11010">
    <property type="entry name" value="S1-P1_nuclease"/>
    <property type="match status" value="1"/>
</dbReference>
<keyword evidence="2" id="KW-0479">Metal-binding</keyword>